<evidence type="ECO:0000313" key="3">
    <source>
        <dbReference type="Proteomes" id="UP000290289"/>
    </source>
</evidence>
<evidence type="ECO:0008006" key="4">
    <source>
        <dbReference type="Google" id="ProtNLM"/>
    </source>
</evidence>
<dbReference type="GO" id="GO:0009451">
    <property type="term" value="P:RNA modification"/>
    <property type="evidence" value="ECO:0007669"/>
    <property type="project" value="InterPro"/>
</dbReference>
<dbReference type="InterPro" id="IPR046960">
    <property type="entry name" value="PPR_At4g14850-like_plant"/>
</dbReference>
<keyword evidence="1" id="KW-0812">Transmembrane</keyword>
<dbReference type="EMBL" id="RDQH01000341">
    <property type="protein sequence ID" value="RXH75322.1"/>
    <property type="molecule type" value="Genomic_DNA"/>
</dbReference>
<proteinExistence type="predicted"/>
<evidence type="ECO:0000256" key="1">
    <source>
        <dbReference type="SAM" id="Phobius"/>
    </source>
</evidence>
<feature type="transmembrane region" description="Helical" evidence="1">
    <location>
        <begin position="20"/>
        <end position="43"/>
    </location>
</feature>
<dbReference type="InterPro" id="IPR011990">
    <property type="entry name" value="TPR-like_helical_dom_sf"/>
</dbReference>
<comment type="caution">
    <text evidence="2">The sequence shown here is derived from an EMBL/GenBank/DDBJ whole genome shotgun (WGS) entry which is preliminary data.</text>
</comment>
<dbReference type="PANTHER" id="PTHR47926:SF347">
    <property type="entry name" value="PENTATRICOPEPTIDE REPEAT-CONTAINING PROTEIN"/>
    <property type="match status" value="1"/>
</dbReference>
<dbReference type="Proteomes" id="UP000290289">
    <property type="component" value="Chromosome 15"/>
</dbReference>
<gene>
    <name evidence="2" type="ORF">DVH24_030043</name>
</gene>
<keyword evidence="3" id="KW-1185">Reference proteome</keyword>
<dbReference type="AlphaFoldDB" id="A0A498HZA8"/>
<sequence>MYGDGRAALELLQEMNHLGIFLSFVTFTSVLSACSHSGLQVFYSMTKEYSVIPNMEHYAYVVDMLARDVSSVGTGNFWALYHPFYIYKSWKREDAV</sequence>
<dbReference type="PROSITE" id="PS51257">
    <property type="entry name" value="PROKAR_LIPOPROTEIN"/>
    <property type="match status" value="1"/>
</dbReference>
<organism evidence="2 3">
    <name type="scientific">Malus domestica</name>
    <name type="common">Apple</name>
    <name type="synonym">Pyrus malus</name>
    <dbReference type="NCBI Taxonomy" id="3750"/>
    <lineage>
        <taxon>Eukaryota</taxon>
        <taxon>Viridiplantae</taxon>
        <taxon>Streptophyta</taxon>
        <taxon>Embryophyta</taxon>
        <taxon>Tracheophyta</taxon>
        <taxon>Spermatophyta</taxon>
        <taxon>Magnoliopsida</taxon>
        <taxon>eudicotyledons</taxon>
        <taxon>Gunneridae</taxon>
        <taxon>Pentapetalae</taxon>
        <taxon>rosids</taxon>
        <taxon>fabids</taxon>
        <taxon>Rosales</taxon>
        <taxon>Rosaceae</taxon>
        <taxon>Amygdaloideae</taxon>
        <taxon>Maleae</taxon>
        <taxon>Malus</taxon>
    </lineage>
</organism>
<dbReference type="PANTHER" id="PTHR47926">
    <property type="entry name" value="PENTATRICOPEPTIDE REPEAT-CONTAINING PROTEIN"/>
    <property type="match status" value="1"/>
</dbReference>
<reference evidence="2 3" key="1">
    <citation type="submission" date="2018-10" db="EMBL/GenBank/DDBJ databases">
        <title>A high-quality apple genome assembly.</title>
        <authorList>
            <person name="Hu J."/>
        </authorList>
    </citation>
    <scope>NUCLEOTIDE SEQUENCE [LARGE SCALE GENOMIC DNA]</scope>
    <source>
        <strain evidence="3">cv. HFTH1</strain>
        <tissue evidence="2">Young leaf</tissue>
    </source>
</reference>
<keyword evidence="1" id="KW-0472">Membrane</keyword>
<protein>
    <recommendedName>
        <fullName evidence="4">Pentatricopeptide repeat-containing protein</fullName>
    </recommendedName>
</protein>
<dbReference type="GO" id="GO:0003723">
    <property type="term" value="F:RNA binding"/>
    <property type="evidence" value="ECO:0007669"/>
    <property type="project" value="InterPro"/>
</dbReference>
<keyword evidence="1" id="KW-1133">Transmembrane helix</keyword>
<evidence type="ECO:0000313" key="2">
    <source>
        <dbReference type="EMBL" id="RXH75322.1"/>
    </source>
</evidence>
<name>A0A498HZA8_MALDO</name>
<dbReference type="Gene3D" id="1.25.40.10">
    <property type="entry name" value="Tetratricopeptide repeat domain"/>
    <property type="match status" value="1"/>
</dbReference>
<accession>A0A498HZA8</accession>